<evidence type="ECO:0000313" key="2">
    <source>
        <dbReference type="EMBL" id="SIQ91296.1"/>
    </source>
</evidence>
<dbReference type="RefSeq" id="WP_076470011.1">
    <property type="nucleotide sequence ID" value="NZ_FTNF01000005.1"/>
</dbReference>
<proteinExistence type="predicted"/>
<dbReference type="Pfam" id="PF12680">
    <property type="entry name" value="SnoaL_2"/>
    <property type="match status" value="1"/>
</dbReference>
<dbReference type="InterPro" id="IPR032710">
    <property type="entry name" value="NTF2-like_dom_sf"/>
</dbReference>
<keyword evidence="3" id="KW-1185">Reference proteome</keyword>
<gene>
    <name evidence="2" type="ORF">SAMN05444858_10538</name>
</gene>
<organism evidence="2 3">
    <name type="scientific">Micromonospora avicenniae</name>
    <dbReference type="NCBI Taxonomy" id="1198245"/>
    <lineage>
        <taxon>Bacteria</taxon>
        <taxon>Bacillati</taxon>
        <taxon>Actinomycetota</taxon>
        <taxon>Actinomycetes</taxon>
        <taxon>Micromonosporales</taxon>
        <taxon>Micromonosporaceae</taxon>
        <taxon>Micromonospora</taxon>
    </lineage>
</organism>
<dbReference type="Proteomes" id="UP000186004">
    <property type="component" value="Unassembled WGS sequence"/>
</dbReference>
<sequence length="110" mass="12138">MTTSEIPTPIQAFIDATNRADSDAFVAAFTDDAYLNDWGREFRGRDGVRDWDRTDNIGVQSRFEFKGIKPGTDPDSYVVTLKVSGNGYNGTGPMTFHLRDGLISSLRISG</sequence>
<evidence type="ECO:0000313" key="3">
    <source>
        <dbReference type="Proteomes" id="UP000186004"/>
    </source>
</evidence>
<dbReference type="STRING" id="1198245.SAMN05444858_10538"/>
<accession>A0A1N6WMM0</accession>
<dbReference type="EMBL" id="FTNF01000005">
    <property type="protein sequence ID" value="SIQ91296.1"/>
    <property type="molecule type" value="Genomic_DNA"/>
</dbReference>
<dbReference type="OrthoDB" id="8080938at2"/>
<protein>
    <submittedName>
        <fullName evidence="2">SnoaL-like domain-containing protein</fullName>
    </submittedName>
</protein>
<dbReference type="SUPFAM" id="SSF54427">
    <property type="entry name" value="NTF2-like"/>
    <property type="match status" value="1"/>
</dbReference>
<name>A0A1N6WMM0_9ACTN</name>
<reference evidence="2 3" key="1">
    <citation type="submission" date="2017-01" db="EMBL/GenBank/DDBJ databases">
        <authorList>
            <person name="Mah S.A."/>
            <person name="Swanson W.J."/>
            <person name="Moy G.W."/>
            <person name="Vacquier V.D."/>
        </authorList>
    </citation>
    <scope>NUCLEOTIDE SEQUENCE [LARGE SCALE GENOMIC DNA]</scope>
    <source>
        <strain evidence="2 3">DSM 45758</strain>
    </source>
</reference>
<feature type="domain" description="SnoaL-like" evidence="1">
    <location>
        <begin position="10"/>
        <end position="104"/>
    </location>
</feature>
<dbReference type="AlphaFoldDB" id="A0A1N6WMM0"/>
<dbReference type="InterPro" id="IPR037401">
    <property type="entry name" value="SnoaL-like"/>
</dbReference>
<evidence type="ECO:0000259" key="1">
    <source>
        <dbReference type="Pfam" id="PF12680"/>
    </source>
</evidence>
<dbReference type="Gene3D" id="3.10.450.50">
    <property type="match status" value="1"/>
</dbReference>